<reference evidence="4" key="1">
    <citation type="submission" date="2016-06" db="EMBL/GenBank/DDBJ databases">
        <authorList>
            <person name="Varghese N."/>
            <person name="Submissions Spin"/>
        </authorList>
    </citation>
    <scope>NUCLEOTIDE SEQUENCE [LARGE SCALE GENOMIC DNA]</scope>
    <source>
        <strain evidence="4">DSM 43817</strain>
    </source>
</reference>
<feature type="transmembrane region" description="Helical" evidence="2">
    <location>
        <begin position="105"/>
        <end position="128"/>
    </location>
</feature>
<name>A0A1C6T4V3_9ACTN</name>
<keyword evidence="2" id="KW-1133">Transmembrane helix</keyword>
<keyword evidence="2" id="KW-0812">Transmembrane</keyword>
<feature type="transmembrane region" description="Helical" evidence="2">
    <location>
        <begin position="63"/>
        <end position="85"/>
    </location>
</feature>
<sequence length="156" mass="17229">MLCEPGGRKPLHHSVWLRMNPAAEELLTSLMVVGSLPEFIVLLAGLGLVLFRQRRLGSVTWMAVGALAMLIAALVTTTVWTVYQLNLLTGDHDEAWRFVLQWNKPIRSLAGVLSTIGMLLLVLSIFAARRPRCPDADPTDRESERGSVDNVPGRVM</sequence>
<evidence type="ECO:0000313" key="4">
    <source>
        <dbReference type="Proteomes" id="UP000198959"/>
    </source>
</evidence>
<feature type="transmembrane region" description="Helical" evidence="2">
    <location>
        <begin position="26"/>
        <end position="51"/>
    </location>
</feature>
<protein>
    <submittedName>
        <fullName evidence="3">Uncharacterized protein</fullName>
    </submittedName>
</protein>
<keyword evidence="4" id="KW-1185">Reference proteome</keyword>
<organism evidence="3 4">
    <name type="scientific">Micromonospora pallida</name>
    <dbReference type="NCBI Taxonomy" id="145854"/>
    <lineage>
        <taxon>Bacteria</taxon>
        <taxon>Bacillati</taxon>
        <taxon>Actinomycetota</taxon>
        <taxon>Actinomycetes</taxon>
        <taxon>Micromonosporales</taxon>
        <taxon>Micromonosporaceae</taxon>
        <taxon>Micromonospora</taxon>
    </lineage>
</organism>
<proteinExistence type="predicted"/>
<feature type="region of interest" description="Disordered" evidence="1">
    <location>
        <begin position="132"/>
        <end position="156"/>
    </location>
</feature>
<feature type="compositionally biased region" description="Basic and acidic residues" evidence="1">
    <location>
        <begin position="132"/>
        <end position="147"/>
    </location>
</feature>
<gene>
    <name evidence="3" type="ORF">GA0074692_4471</name>
</gene>
<dbReference type="AlphaFoldDB" id="A0A1C6T4V3"/>
<evidence type="ECO:0000256" key="2">
    <source>
        <dbReference type="SAM" id="Phobius"/>
    </source>
</evidence>
<dbReference type="EMBL" id="FMHW01000002">
    <property type="protein sequence ID" value="SCL36856.1"/>
    <property type="molecule type" value="Genomic_DNA"/>
</dbReference>
<keyword evidence="2" id="KW-0472">Membrane</keyword>
<dbReference type="Proteomes" id="UP000198959">
    <property type="component" value="Unassembled WGS sequence"/>
</dbReference>
<evidence type="ECO:0000256" key="1">
    <source>
        <dbReference type="SAM" id="MobiDB-lite"/>
    </source>
</evidence>
<accession>A0A1C6T4V3</accession>
<evidence type="ECO:0000313" key="3">
    <source>
        <dbReference type="EMBL" id="SCL36856.1"/>
    </source>
</evidence>